<protein>
    <submittedName>
        <fullName evidence="3">Uncharacterized protein</fullName>
    </submittedName>
</protein>
<proteinExistence type="inferred from homology"/>
<evidence type="ECO:0000313" key="3">
    <source>
        <dbReference type="EMBL" id="KAK9838319.1"/>
    </source>
</evidence>
<dbReference type="GO" id="GO:0009409">
    <property type="term" value="P:response to cold"/>
    <property type="evidence" value="ECO:0007669"/>
    <property type="project" value="UniProtKB-ARBA"/>
</dbReference>
<keyword evidence="2" id="KW-0175">Coiled coil</keyword>
<feature type="coiled-coil region" evidence="2">
    <location>
        <begin position="57"/>
        <end position="87"/>
    </location>
</feature>
<accession>A0AAW1RWK4</accession>
<dbReference type="GO" id="GO:0051082">
    <property type="term" value="F:unfolded protein binding"/>
    <property type="evidence" value="ECO:0007669"/>
    <property type="project" value="InterPro"/>
</dbReference>
<dbReference type="Proteomes" id="UP001445335">
    <property type="component" value="Unassembled WGS sequence"/>
</dbReference>
<dbReference type="GO" id="GO:0006457">
    <property type="term" value="P:protein folding"/>
    <property type="evidence" value="ECO:0007669"/>
    <property type="project" value="InterPro"/>
</dbReference>
<evidence type="ECO:0000256" key="2">
    <source>
        <dbReference type="SAM" id="Coils"/>
    </source>
</evidence>
<dbReference type="InterPro" id="IPR002777">
    <property type="entry name" value="PFD_beta-like"/>
</dbReference>
<dbReference type="Gene3D" id="1.10.287.370">
    <property type="match status" value="1"/>
</dbReference>
<dbReference type="Pfam" id="PF01920">
    <property type="entry name" value="Prefoldin_2"/>
    <property type="match status" value="1"/>
</dbReference>
<dbReference type="GO" id="GO:0016272">
    <property type="term" value="C:prefoldin complex"/>
    <property type="evidence" value="ECO:0007669"/>
    <property type="project" value="InterPro"/>
</dbReference>
<gene>
    <name evidence="3" type="ORF">WJX81_004429</name>
</gene>
<evidence type="ECO:0000313" key="4">
    <source>
        <dbReference type="Proteomes" id="UP001445335"/>
    </source>
</evidence>
<dbReference type="InterPro" id="IPR009053">
    <property type="entry name" value="Prefoldin"/>
</dbReference>
<reference evidence="3 4" key="1">
    <citation type="journal article" date="2024" name="Nat. Commun.">
        <title>Phylogenomics reveals the evolutionary origins of lichenization in chlorophyte algae.</title>
        <authorList>
            <person name="Puginier C."/>
            <person name="Libourel C."/>
            <person name="Otte J."/>
            <person name="Skaloud P."/>
            <person name="Haon M."/>
            <person name="Grisel S."/>
            <person name="Petersen M."/>
            <person name="Berrin J.G."/>
            <person name="Delaux P.M."/>
            <person name="Dal Grande F."/>
            <person name="Keller J."/>
        </authorList>
    </citation>
    <scope>NUCLEOTIDE SEQUENCE [LARGE SCALE GENOMIC DNA]</scope>
    <source>
        <strain evidence="3 4">SAG 245.80</strain>
    </source>
</reference>
<evidence type="ECO:0000256" key="1">
    <source>
        <dbReference type="ARBA" id="ARBA00008045"/>
    </source>
</evidence>
<dbReference type="SUPFAM" id="SSF46579">
    <property type="entry name" value="Prefoldin"/>
    <property type="match status" value="1"/>
</dbReference>
<name>A0AAW1RWK4_9CHLO</name>
<dbReference type="EMBL" id="JALJOU010000019">
    <property type="protein sequence ID" value="KAK9838319.1"/>
    <property type="molecule type" value="Genomic_DNA"/>
</dbReference>
<keyword evidence="4" id="KW-1185">Reference proteome</keyword>
<sequence length="89" mass="10417">MEARPESLAQQLQSEELSRQREQLLRLERLWAVTAAELGALKDGRATFRRFGKLFIKQDRQELVKAVNEKLEEAREHSRRLQKATDQGQ</sequence>
<organism evidence="3 4">
    <name type="scientific">Elliptochloris bilobata</name>
    <dbReference type="NCBI Taxonomy" id="381761"/>
    <lineage>
        <taxon>Eukaryota</taxon>
        <taxon>Viridiplantae</taxon>
        <taxon>Chlorophyta</taxon>
        <taxon>core chlorophytes</taxon>
        <taxon>Trebouxiophyceae</taxon>
        <taxon>Trebouxiophyceae incertae sedis</taxon>
        <taxon>Elliptochloris clade</taxon>
        <taxon>Elliptochloris</taxon>
    </lineage>
</organism>
<comment type="similarity">
    <text evidence="1">Belongs to the prefoldin subunit beta family.</text>
</comment>
<dbReference type="AlphaFoldDB" id="A0AAW1RWK4"/>
<comment type="caution">
    <text evidence="3">The sequence shown here is derived from an EMBL/GenBank/DDBJ whole genome shotgun (WGS) entry which is preliminary data.</text>
</comment>